<evidence type="ECO:0000313" key="5">
    <source>
        <dbReference type="EMBL" id="QWC09830.1"/>
    </source>
</evidence>
<evidence type="ECO:0000313" key="6">
    <source>
        <dbReference type="Proteomes" id="UP000676885"/>
    </source>
</evidence>
<dbReference type="Pfam" id="PF05277">
    <property type="entry name" value="DUF726"/>
    <property type="match status" value="1"/>
</dbReference>
<dbReference type="RefSeq" id="WP_210227510.1">
    <property type="nucleotide sequence ID" value="NZ_CP076022.1"/>
</dbReference>
<evidence type="ECO:0000256" key="2">
    <source>
        <dbReference type="ARBA" id="ARBA00022692"/>
    </source>
</evidence>
<dbReference type="Gene3D" id="3.40.50.1820">
    <property type="entry name" value="alpha/beta hydrolase"/>
    <property type="match status" value="1"/>
</dbReference>
<dbReference type="KEGG" id="ajg:KKR91_15435"/>
<keyword evidence="4" id="KW-0472">Membrane</keyword>
<dbReference type="AlphaFoldDB" id="A0A975QZF9"/>
<organism evidence="5 6">
    <name type="scientific">Arthrobacter jiangjiafuii</name>
    <dbReference type="NCBI Taxonomy" id="2817475"/>
    <lineage>
        <taxon>Bacteria</taxon>
        <taxon>Bacillati</taxon>
        <taxon>Actinomycetota</taxon>
        <taxon>Actinomycetes</taxon>
        <taxon>Micrococcales</taxon>
        <taxon>Micrococcaceae</taxon>
        <taxon>Arthrobacter</taxon>
    </lineage>
</organism>
<keyword evidence="3" id="KW-1133">Transmembrane helix</keyword>
<protein>
    <submittedName>
        <fullName evidence="5">DUF726 domain-containing protein</fullName>
    </submittedName>
</protein>
<keyword evidence="2" id="KW-0812">Transmembrane</keyword>
<accession>A0A975QZF9</accession>
<sequence length="174" mass="18146">MGDDVVVLLSGVAEISPADPAVFPVAAAGALADLLARTSEDSYILVGHSLGARAMVVTAQTLASKKDGPRVEAMHLLGAAIGGKSDWNSLMAKVDDAVYNYHSVNDSVLKFPYAATQPGECAAGLTGFKAGGGKMQNIDVSVQVKSHFQYHRNVRLLSQPVVRISQGEIAPLGT</sequence>
<comment type="subcellular location">
    <subcellularLocation>
        <location evidence="1">Membrane</location>
        <topology evidence="1">Multi-pass membrane protein</topology>
    </subcellularLocation>
</comment>
<dbReference type="EMBL" id="CP076022">
    <property type="protein sequence ID" value="QWC09830.1"/>
    <property type="molecule type" value="Genomic_DNA"/>
</dbReference>
<dbReference type="InterPro" id="IPR029058">
    <property type="entry name" value="AB_hydrolase_fold"/>
</dbReference>
<dbReference type="InterPro" id="IPR007941">
    <property type="entry name" value="DUF726"/>
</dbReference>
<evidence type="ECO:0000256" key="3">
    <source>
        <dbReference type="ARBA" id="ARBA00022989"/>
    </source>
</evidence>
<name>A0A975QZF9_9MICC</name>
<dbReference type="GO" id="GO:0016020">
    <property type="term" value="C:membrane"/>
    <property type="evidence" value="ECO:0007669"/>
    <property type="project" value="UniProtKB-SubCell"/>
</dbReference>
<reference evidence="5 6" key="1">
    <citation type="submission" date="2021-05" db="EMBL/GenBank/DDBJ databases">
        <title>Novel species in genus Arthrobacter.</title>
        <authorList>
            <person name="Zhang G."/>
        </authorList>
    </citation>
    <scope>NUCLEOTIDE SEQUENCE [LARGE SCALE GENOMIC DNA]</scope>
    <source>
        <strain evidence="6">zg-ZUI227</strain>
    </source>
</reference>
<keyword evidence="6" id="KW-1185">Reference proteome</keyword>
<evidence type="ECO:0000256" key="1">
    <source>
        <dbReference type="ARBA" id="ARBA00004141"/>
    </source>
</evidence>
<dbReference type="Proteomes" id="UP000676885">
    <property type="component" value="Chromosome"/>
</dbReference>
<dbReference type="PANTHER" id="PTHR17920:SF3">
    <property type="entry name" value="TRANSMEMBRANE AND COILED-COIL DOMAIN-CONTAINING PROTEIN 4"/>
    <property type="match status" value="1"/>
</dbReference>
<dbReference type="SUPFAM" id="SSF53474">
    <property type="entry name" value="alpha/beta-Hydrolases"/>
    <property type="match status" value="1"/>
</dbReference>
<dbReference type="PANTHER" id="PTHR17920">
    <property type="entry name" value="TRANSMEMBRANE AND COILED-COIL DOMAIN-CONTAINING PROTEIN 4 TMCO4"/>
    <property type="match status" value="1"/>
</dbReference>
<gene>
    <name evidence="5" type="ORF">KKR91_15435</name>
</gene>
<evidence type="ECO:0000256" key="4">
    <source>
        <dbReference type="ARBA" id="ARBA00023136"/>
    </source>
</evidence>
<proteinExistence type="predicted"/>